<keyword evidence="1" id="KW-0812">Transmembrane</keyword>
<dbReference type="Proteomes" id="UP001501788">
    <property type="component" value="Unassembled WGS sequence"/>
</dbReference>
<sequence>MPPARRALPLGALAIAALCASLPAAAAFTGAYAPANWTPFTQTFGCGSSTIDVSGVPNTVALRTVTGCANIAVSYSLTGNIPATGTLSFDWSYTSNSLAVTRIASYTLNGVTTNLATGLGPANGTVTIPVTAGQPFQLTLQGGTNASLTITNFNAPQPPAPPPGPAAIPTLGEWARIGLAGLLGLLAWGTLRRQRR</sequence>
<dbReference type="Pfam" id="PF18203">
    <property type="entry name" value="IPTL-CTERM"/>
    <property type="match status" value="1"/>
</dbReference>
<dbReference type="EMBL" id="BAABEX010000003">
    <property type="protein sequence ID" value="GAA4418634.1"/>
    <property type="molecule type" value="Genomic_DNA"/>
</dbReference>
<evidence type="ECO:0000313" key="5">
    <source>
        <dbReference type="Proteomes" id="UP001501788"/>
    </source>
</evidence>
<feature type="domain" description="IPTL-CTERM protein sorting" evidence="3">
    <location>
        <begin position="166"/>
        <end position="193"/>
    </location>
</feature>
<comment type="caution">
    <text evidence="4">The sequence shown here is derived from an EMBL/GenBank/DDBJ whole genome shotgun (WGS) entry which is preliminary data.</text>
</comment>
<dbReference type="NCBIfam" id="TIGR04174">
    <property type="entry name" value="IPTL_CTERM"/>
    <property type="match status" value="1"/>
</dbReference>
<keyword evidence="2" id="KW-0732">Signal</keyword>
<dbReference type="InterPro" id="IPR026442">
    <property type="entry name" value="IPTL_CTERM"/>
</dbReference>
<dbReference type="RefSeq" id="WP_345060683.1">
    <property type="nucleotide sequence ID" value="NZ_BAABEX010000003.1"/>
</dbReference>
<keyword evidence="5" id="KW-1185">Reference proteome</keyword>
<reference evidence="5" key="1">
    <citation type="journal article" date="2019" name="Int. J. Syst. Evol. Microbiol.">
        <title>The Global Catalogue of Microorganisms (GCM) 10K type strain sequencing project: providing services to taxonomists for standard genome sequencing and annotation.</title>
        <authorList>
            <consortium name="The Broad Institute Genomics Platform"/>
            <consortium name="The Broad Institute Genome Sequencing Center for Infectious Disease"/>
            <person name="Wu L."/>
            <person name="Ma J."/>
        </authorList>
    </citation>
    <scope>NUCLEOTIDE SEQUENCE [LARGE SCALE GENOMIC DNA]</scope>
    <source>
        <strain evidence="5">JCM 31890</strain>
    </source>
</reference>
<proteinExistence type="predicted"/>
<gene>
    <name evidence="4" type="ORF">GCM10023090_03820</name>
</gene>
<keyword evidence="1" id="KW-1133">Transmembrane helix</keyword>
<feature type="signal peptide" evidence="2">
    <location>
        <begin position="1"/>
        <end position="26"/>
    </location>
</feature>
<accession>A0ABP8KYC1</accession>
<evidence type="ECO:0000313" key="4">
    <source>
        <dbReference type="EMBL" id="GAA4418634.1"/>
    </source>
</evidence>
<organism evidence="4 5">
    <name type="scientific">Acidovorax lacteus</name>
    <dbReference type="NCBI Taxonomy" id="1924988"/>
    <lineage>
        <taxon>Bacteria</taxon>
        <taxon>Pseudomonadati</taxon>
        <taxon>Pseudomonadota</taxon>
        <taxon>Betaproteobacteria</taxon>
        <taxon>Burkholderiales</taxon>
        <taxon>Comamonadaceae</taxon>
        <taxon>Acidovorax</taxon>
    </lineage>
</organism>
<evidence type="ECO:0000259" key="3">
    <source>
        <dbReference type="Pfam" id="PF18203"/>
    </source>
</evidence>
<evidence type="ECO:0000256" key="2">
    <source>
        <dbReference type="SAM" id="SignalP"/>
    </source>
</evidence>
<feature type="chain" id="PRO_5045043865" description="IPTL-CTERM protein sorting domain-containing protein" evidence="2">
    <location>
        <begin position="27"/>
        <end position="196"/>
    </location>
</feature>
<protein>
    <recommendedName>
        <fullName evidence="3">IPTL-CTERM protein sorting domain-containing protein</fullName>
    </recommendedName>
</protein>
<feature type="transmembrane region" description="Helical" evidence="1">
    <location>
        <begin position="174"/>
        <end position="191"/>
    </location>
</feature>
<keyword evidence="1" id="KW-0472">Membrane</keyword>
<evidence type="ECO:0000256" key="1">
    <source>
        <dbReference type="SAM" id="Phobius"/>
    </source>
</evidence>
<name>A0ABP8KYC1_9BURK</name>